<comment type="caution">
    <text evidence="1">The sequence shown here is derived from an EMBL/GenBank/DDBJ whole genome shotgun (WGS) entry which is preliminary data.</text>
</comment>
<dbReference type="InterPro" id="IPR045604">
    <property type="entry name" value="DUF6453"/>
</dbReference>
<dbReference type="Pfam" id="PF20051">
    <property type="entry name" value="DUF6453"/>
    <property type="match status" value="1"/>
</dbReference>
<dbReference type="AlphaFoldDB" id="A0A2A2M6I7"/>
<organism evidence="1 2">
    <name type="scientific">Hafnia paralvei</name>
    <dbReference type="NCBI Taxonomy" id="546367"/>
    <lineage>
        <taxon>Bacteria</taxon>
        <taxon>Pseudomonadati</taxon>
        <taxon>Pseudomonadota</taxon>
        <taxon>Gammaproteobacteria</taxon>
        <taxon>Enterobacterales</taxon>
        <taxon>Hafniaceae</taxon>
        <taxon>Hafnia</taxon>
    </lineage>
</organism>
<dbReference type="GeneID" id="69639397"/>
<keyword evidence="2" id="KW-1185">Reference proteome</keyword>
<gene>
    <name evidence="1" type="ORF">CJD50_23165</name>
</gene>
<sequence>MAYGLAVRNPNTGRMFNLADVASGMLTFVTKLEFNLAYTTATSMTFNVLGGVPESAQIVLIYNVSTAAIIAPSPYVGVDFVSVTGFTRSGSNLIINFNTKLDAPGAQQAPLSISVYQTTTFPKISSNSYGVAFFGGTSPQAITDTIKIGYVRANAVRSIAANATINVSDIAGSGDAVFGWWSNPSAVVEMNHADKTISSTAATTLYLTAFGEVPNLTLPKYGLAIWNKSGRLVYSSAHIPFSKVTTKNIGTGTVDTGVDKPMIPLGRCGYDAINNGLWTIPIRGFTINGRNVGSGRSARNQYTSLNTGGATPNIANYPLPCPILDATLYHNV</sequence>
<dbReference type="OrthoDB" id="6609466at2"/>
<dbReference type="RefSeq" id="WP_095661880.1">
    <property type="nucleotide sequence ID" value="NZ_CP083737.1"/>
</dbReference>
<dbReference type="Proteomes" id="UP000218796">
    <property type="component" value="Unassembled WGS sequence"/>
</dbReference>
<evidence type="ECO:0000313" key="2">
    <source>
        <dbReference type="Proteomes" id="UP000218796"/>
    </source>
</evidence>
<proteinExistence type="predicted"/>
<name>A0A2A2M6I7_9GAMM</name>
<reference evidence="1 2" key="1">
    <citation type="submission" date="2017-08" db="EMBL/GenBank/DDBJ databases">
        <title>Draft Genome Sequence of Hafnia alvei CITHA-6 Isolated from Raw Bovine Milk.</title>
        <authorList>
            <person name="Culligan E.P."/>
            <person name="Mcsweeney A."/>
            <person name="O'Doherty C."/>
            <person name="Gleeson E."/>
            <person name="O'Riordan D."/>
            <person name="Sleator R.D."/>
        </authorList>
    </citation>
    <scope>NUCLEOTIDE SEQUENCE [LARGE SCALE GENOMIC DNA]</scope>
    <source>
        <strain evidence="1 2">CITHA-6</strain>
    </source>
</reference>
<evidence type="ECO:0000313" key="1">
    <source>
        <dbReference type="EMBL" id="PAV93949.1"/>
    </source>
</evidence>
<dbReference type="EMBL" id="NQMS01000033">
    <property type="protein sequence ID" value="PAV93949.1"/>
    <property type="molecule type" value="Genomic_DNA"/>
</dbReference>
<protein>
    <submittedName>
        <fullName evidence="1">Uncharacterized protein</fullName>
    </submittedName>
</protein>
<accession>A0A2A2M6I7</accession>